<dbReference type="GO" id="GO:0005886">
    <property type="term" value="C:plasma membrane"/>
    <property type="evidence" value="ECO:0007669"/>
    <property type="project" value="UniProtKB-SubCell"/>
</dbReference>
<dbReference type="HAMAP" id="MF_00386">
    <property type="entry name" value="UPF0161_YidD"/>
    <property type="match status" value="1"/>
</dbReference>
<comment type="similarity">
    <text evidence="1">Belongs to the UPF0161 family.</text>
</comment>
<comment type="subcellular location">
    <subcellularLocation>
        <location evidence="1">Cell membrane</location>
        <topology evidence="1">Peripheral membrane protein</topology>
        <orientation evidence="1">Cytoplasmic side</orientation>
    </subcellularLocation>
</comment>
<keyword evidence="1" id="KW-0472">Membrane</keyword>
<dbReference type="PANTHER" id="PTHR33383:SF1">
    <property type="entry name" value="MEMBRANE PROTEIN INSERTION EFFICIENCY FACTOR-RELATED"/>
    <property type="match status" value="1"/>
</dbReference>
<accession>A0A0S7YHE5</accession>
<dbReference type="PATRIC" id="fig|1703772.3.peg.544"/>
<evidence type="ECO:0000256" key="1">
    <source>
        <dbReference type="HAMAP-Rule" id="MF_00386"/>
    </source>
</evidence>
<sequence length="81" mass="8995">MKAIAIAIVKAYQCILGPLFPRVCRFEPTCSTYAIEAIDRFGVVKGGLLSVWRIVRCNPFCVGGWDPVPSSRTIVNKVEHE</sequence>
<dbReference type="NCBIfam" id="TIGR00278">
    <property type="entry name" value="membrane protein insertion efficiency factor YidD"/>
    <property type="match status" value="1"/>
</dbReference>
<gene>
    <name evidence="2" type="ORF">AMJ52_01575</name>
</gene>
<dbReference type="Proteomes" id="UP000051012">
    <property type="component" value="Unassembled WGS sequence"/>
</dbReference>
<name>A0A0S7YHE5_UNCT6</name>
<protein>
    <recommendedName>
        <fullName evidence="1">Putative membrane protein insertion efficiency factor</fullName>
    </recommendedName>
</protein>
<evidence type="ECO:0000313" key="2">
    <source>
        <dbReference type="EMBL" id="KPJ74178.1"/>
    </source>
</evidence>
<comment type="function">
    <text evidence="1">Could be involved in insertion of integral membrane proteins into the membrane.</text>
</comment>
<proteinExistence type="inferred from homology"/>
<dbReference type="InterPro" id="IPR002696">
    <property type="entry name" value="Membr_insert_effic_factor_YidD"/>
</dbReference>
<dbReference type="Pfam" id="PF01809">
    <property type="entry name" value="YidD"/>
    <property type="match status" value="1"/>
</dbReference>
<dbReference type="AlphaFoldDB" id="A0A0S7YHE5"/>
<evidence type="ECO:0000313" key="3">
    <source>
        <dbReference type="Proteomes" id="UP000051012"/>
    </source>
</evidence>
<reference evidence="2 3" key="1">
    <citation type="journal article" date="2015" name="Microbiome">
        <title>Genomic resolution of linkages in carbon, nitrogen, and sulfur cycling among widespread estuary sediment bacteria.</title>
        <authorList>
            <person name="Baker B.J."/>
            <person name="Lazar C.S."/>
            <person name="Teske A.P."/>
            <person name="Dick G.J."/>
        </authorList>
    </citation>
    <scope>NUCLEOTIDE SEQUENCE [LARGE SCALE GENOMIC DNA]</scope>
    <source>
        <strain evidence="2">DG_78</strain>
    </source>
</reference>
<keyword evidence="1" id="KW-1003">Cell membrane</keyword>
<dbReference type="SMART" id="SM01234">
    <property type="entry name" value="Haemolytic"/>
    <property type="match status" value="1"/>
</dbReference>
<dbReference type="PANTHER" id="PTHR33383">
    <property type="entry name" value="MEMBRANE PROTEIN INSERTION EFFICIENCY FACTOR-RELATED"/>
    <property type="match status" value="1"/>
</dbReference>
<organism evidence="2 3">
    <name type="scientific">candidate division TA06 bacterium DG_78</name>
    <dbReference type="NCBI Taxonomy" id="1703772"/>
    <lineage>
        <taxon>Bacteria</taxon>
        <taxon>Bacteria division TA06</taxon>
    </lineage>
</organism>
<comment type="caution">
    <text evidence="2">The sequence shown here is derived from an EMBL/GenBank/DDBJ whole genome shotgun (WGS) entry which is preliminary data.</text>
</comment>
<dbReference type="EMBL" id="LJNI01000012">
    <property type="protein sequence ID" value="KPJ74178.1"/>
    <property type="molecule type" value="Genomic_DNA"/>
</dbReference>